<dbReference type="InterPro" id="IPR003591">
    <property type="entry name" value="Leu-rich_rpt_typical-subtyp"/>
</dbReference>
<feature type="non-terminal residue" evidence="4">
    <location>
        <position position="1"/>
    </location>
</feature>
<organism evidence="4 5">
    <name type="scientific">Albula glossodonta</name>
    <name type="common">roundjaw bonefish</name>
    <dbReference type="NCBI Taxonomy" id="121402"/>
    <lineage>
        <taxon>Eukaryota</taxon>
        <taxon>Metazoa</taxon>
        <taxon>Chordata</taxon>
        <taxon>Craniata</taxon>
        <taxon>Vertebrata</taxon>
        <taxon>Euteleostomi</taxon>
        <taxon>Actinopterygii</taxon>
        <taxon>Neopterygii</taxon>
        <taxon>Teleostei</taxon>
        <taxon>Albuliformes</taxon>
        <taxon>Albulidae</taxon>
        <taxon>Albula</taxon>
    </lineage>
</organism>
<accession>A0A8T2PRX5</accession>
<keyword evidence="5" id="KW-1185">Reference proteome</keyword>
<dbReference type="GO" id="GO:0038023">
    <property type="term" value="F:signaling receptor activity"/>
    <property type="evidence" value="ECO:0007669"/>
    <property type="project" value="TreeGrafter"/>
</dbReference>
<dbReference type="AlphaFoldDB" id="A0A8T2PRX5"/>
<dbReference type="Proteomes" id="UP000824540">
    <property type="component" value="Unassembled WGS sequence"/>
</dbReference>
<dbReference type="GO" id="GO:1901224">
    <property type="term" value="P:positive regulation of non-canonical NF-kappaB signal transduction"/>
    <property type="evidence" value="ECO:0007669"/>
    <property type="project" value="TreeGrafter"/>
</dbReference>
<keyword evidence="3" id="KW-0732">Signal</keyword>
<evidence type="ECO:0000256" key="1">
    <source>
        <dbReference type="ARBA" id="ARBA00022614"/>
    </source>
</evidence>
<dbReference type="SUPFAM" id="SSF52058">
    <property type="entry name" value="L domain-like"/>
    <property type="match status" value="1"/>
</dbReference>
<dbReference type="PROSITE" id="PS51450">
    <property type="entry name" value="LRR"/>
    <property type="match status" value="4"/>
</dbReference>
<dbReference type="InterPro" id="IPR001611">
    <property type="entry name" value="Leu-rich_rpt"/>
</dbReference>
<dbReference type="SMART" id="SM00369">
    <property type="entry name" value="LRR_TYP"/>
    <property type="match status" value="4"/>
</dbReference>
<dbReference type="PANTHER" id="PTHR31450">
    <property type="entry name" value="LEUCINE-RICH REPEAT-CONTAINING PROTEIN 19 LRRC19 FAMILY MEMBER"/>
    <property type="match status" value="1"/>
</dbReference>
<keyword evidence="2" id="KW-0677">Repeat</keyword>
<dbReference type="PANTHER" id="PTHR31450:SF4">
    <property type="entry name" value="LEUCINE-RICH REPEAT-CONTAINING PROTEIN 19"/>
    <property type="match status" value="1"/>
</dbReference>
<dbReference type="Gene3D" id="3.80.10.10">
    <property type="entry name" value="Ribonuclease Inhibitor"/>
    <property type="match status" value="1"/>
</dbReference>
<comment type="caution">
    <text evidence="4">The sequence shown here is derived from an EMBL/GenBank/DDBJ whole genome shotgun (WGS) entry which is preliminary data.</text>
</comment>
<dbReference type="GO" id="GO:0005886">
    <property type="term" value="C:plasma membrane"/>
    <property type="evidence" value="ECO:0007669"/>
    <property type="project" value="TreeGrafter"/>
</dbReference>
<dbReference type="PRINTS" id="PR00019">
    <property type="entry name" value="LEURICHRPT"/>
</dbReference>
<feature type="signal peptide" evidence="3">
    <location>
        <begin position="1"/>
        <end position="23"/>
    </location>
</feature>
<evidence type="ECO:0000313" key="5">
    <source>
        <dbReference type="Proteomes" id="UP000824540"/>
    </source>
</evidence>
<evidence type="ECO:0000256" key="3">
    <source>
        <dbReference type="SAM" id="SignalP"/>
    </source>
</evidence>
<dbReference type="SMART" id="SM00365">
    <property type="entry name" value="LRR_SD22"/>
    <property type="match status" value="3"/>
</dbReference>
<evidence type="ECO:0000313" key="4">
    <source>
        <dbReference type="EMBL" id="KAG9354079.1"/>
    </source>
</evidence>
<gene>
    <name evidence="4" type="ORF">JZ751_012203</name>
</gene>
<reference evidence="4" key="1">
    <citation type="thesis" date="2021" institute="BYU ScholarsArchive" country="Provo, UT, USA">
        <title>Applications of and Algorithms for Genome Assembly and Genomic Analyses with an Emphasis on Marine Teleosts.</title>
        <authorList>
            <person name="Pickett B.D."/>
        </authorList>
    </citation>
    <scope>NUCLEOTIDE SEQUENCE</scope>
    <source>
        <strain evidence="4">HI-2016</strain>
    </source>
</reference>
<dbReference type="Pfam" id="PF13855">
    <property type="entry name" value="LRR_8"/>
    <property type="match status" value="1"/>
</dbReference>
<dbReference type="FunFam" id="3.80.10.10:FF:000732">
    <property type="entry name" value="GD11101"/>
    <property type="match status" value="1"/>
</dbReference>
<keyword evidence="1" id="KW-0433">Leucine-rich repeat</keyword>
<evidence type="ECO:0000256" key="2">
    <source>
        <dbReference type="ARBA" id="ARBA00022737"/>
    </source>
</evidence>
<proteinExistence type="predicted"/>
<dbReference type="EMBL" id="JAFBMS010000003">
    <property type="protein sequence ID" value="KAG9354079.1"/>
    <property type="molecule type" value="Genomic_DNA"/>
</dbReference>
<sequence length="166" mass="18332">MSMNGKLLLWLGCVFMASRQASTEDGLDTNLNNKTLQLIPPNFPSNITKLILSHNFIAMTEADTATLKNYTELTELFLDNNKITVLPGHIFDNLSKLRNLSVSHNNISRVEPKAFTALGKLKKLDLSQNSIQSFPPGVFAGLSSLESLSLQGNSLQSLEKDIFTHL</sequence>
<dbReference type="Pfam" id="PF00560">
    <property type="entry name" value="LRR_1"/>
    <property type="match status" value="1"/>
</dbReference>
<dbReference type="OrthoDB" id="1394818at2759"/>
<dbReference type="InterPro" id="IPR032675">
    <property type="entry name" value="LRR_dom_sf"/>
</dbReference>
<name>A0A8T2PRX5_9TELE</name>
<protein>
    <submittedName>
        <fullName evidence="4">Uncharacterized protein</fullName>
    </submittedName>
</protein>
<feature type="chain" id="PRO_5035757234" evidence="3">
    <location>
        <begin position="24"/>
        <end position="166"/>
    </location>
</feature>